<comment type="caution">
    <text evidence="1">The sequence shown here is derived from an EMBL/GenBank/DDBJ whole genome shotgun (WGS) entry which is preliminary data.</text>
</comment>
<name>A0A202E562_9EURY</name>
<organism evidence="1 2">
    <name type="scientific">Natronolimnobius baerhuensis</name>
    <dbReference type="NCBI Taxonomy" id="253108"/>
    <lineage>
        <taxon>Archaea</taxon>
        <taxon>Methanobacteriati</taxon>
        <taxon>Methanobacteriota</taxon>
        <taxon>Stenosarchaea group</taxon>
        <taxon>Halobacteria</taxon>
        <taxon>Halobacteriales</taxon>
        <taxon>Natrialbaceae</taxon>
        <taxon>Natronolimnobius</taxon>
    </lineage>
</organism>
<evidence type="ECO:0000313" key="1">
    <source>
        <dbReference type="EMBL" id="OVE83402.1"/>
    </source>
</evidence>
<dbReference type="Proteomes" id="UP000196084">
    <property type="component" value="Unassembled WGS sequence"/>
</dbReference>
<sequence length="345" mass="37186">MEIRLEVDYWVVDRDGELVSADPVVDVAGRASMSRGSADSLLTIETPFAPADDRRRALIDELVAACETATALDCRLVPLATPINGGSPYRCRRDSSDDSLPASAGARLQIHADAVLEQWNALLALTPALALVSSAPYVQGTRVANSARAHSYRTQHGIPTGERALEYVESIGALPSSDTPDEWPIALHRTCDSNGSSDSTTLEWLLPDTSLPSQLLRLTADVECVLEQVARGHVRVGRYATPRRSATAGDTDDITIGHVTNAEIALPRAEIVAQLTETAIDIGLDATGVADYLERMGFAVDSYHPIASRIDGRQFVTQADAQELRLEYAGRLEEDVRNLSQGGTQ</sequence>
<evidence type="ECO:0000313" key="2">
    <source>
        <dbReference type="Proteomes" id="UP000196084"/>
    </source>
</evidence>
<accession>A0A202E562</accession>
<dbReference type="Gene3D" id="3.30.590.20">
    <property type="match status" value="1"/>
</dbReference>
<keyword evidence="2" id="KW-1185">Reference proteome</keyword>
<dbReference type="AlphaFoldDB" id="A0A202E562"/>
<evidence type="ECO:0008006" key="3">
    <source>
        <dbReference type="Google" id="ProtNLM"/>
    </source>
</evidence>
<dbReference type="OrthoDB" id="156252at2157"/>
<reference evidence="1 2" key="1">
    <citation type="submission" date="2017-02" db="EMBL/GenBank/DDBJ databases">
        <title>Natronthermophilus aegyptiacus gen. nov.,sp. nov., an aerobic, extremely halophilic alkalithermophilic archaeon isolated from the athalassohaline Wadi An Natrun, Egypt.</title>
        <authorList>
            <person name="Zhao B."/>
        </authorList>
    </citation>
    <scope>NUCLEOTIDE SEQUENCE [LARGE SCALE GENOMIC DNA]</scope>
    <source>
        <strain evidence="1 2">CGMCC 1.3597</strain>
    </source>
</reference>
<proteinExistence type="predicted"/>
<gene>
    <name evidence="1" type="ORF">B2G88_13160</name>
</gene>
<protein>
    <recommendedName>
        <fullName evidence="3">Glutamate--cysteine ligase</fullName>
    </recommendedName>
</protein>
<dbReference type="RefSeq" id="WP_054863868.1">
    <property type="nucleotide sequence ID" value="NZ_MWPH01000003.1"/>
</dbReference>
<dbReference type="EMBL" id="MWPH01000003">
    <property type="protein sequence ID" value="OVE83402.1"/>
    <property type="molecule type" value="Genomic_DNA"/>
</dbReference>